<reference evidence="2 3" key="1">
    <citation type="submission" date="2018-01" db="EMBL/GenBank/DDBJ databases">
        <title>Genomic Encyclopedia of Type Strains, Phase III (KMG-III): the genomes of soil and plant-associated and newly described type strains.</title>
        <authorList>
            <person name="Whitman W."/>
        </authorList>
    </citation>
    <scope>NUCLEOTIDE SEQUENCE [LARGE SCALE GENOMIC DNA]</scope>
    <source>
        <strain evidence="2 3">JCM 18070</strain>
    </source>
</reference>
<feature type="domain" description="DUF1902" evidence="1">
    <location>
        <begin position="5"/>
        <end position="67"/>
    </location>
</feature>
<name>A0A2S4M0I3_9BURK</name>
<dbReference type="Gene3D" id="3.30.2390.10">
    <property type="entry name" value="TTHA1013-like"/>
    <property type="match status" value="1"/>
</dbReference>
<dbReference type="SUPFAM" id="SSF143100">
    <property type="entry name" value="TTHA1013/TTHA0281-like"/>
    <property type="match status" value="1"/>
</dbReference>
<comment type="caution">
    <text evidence="2">The sequence shown here is derived from an EMBL/GenBank/DDBJ whole genome shotgun (WGS) entry which is preliminary data.</text>
</comment>
<dbReference type="InterPro" id="IPR035069">
    <property type="entry name" value="TTHA1013/TTHA0281-like"/>
</dbReference>
<evidence type="ECO:0000313" key="3">
    <source>
        <dbReference type="Proteomes" id="UP000237381"/>
    </source>
</evidence>
<dbReference type="InterPro" id="IPR015066">
    <property type="entry name" value="DUF1902"/>
</dbReference>
<evidence type="ECO:0000313" key="2">
    <source>
        <dbReference type="EMBL" id="POR48168.1"/>
    </source>
</evidence>
<dbReference type="AlphaFoldDB" id="A0A2S4M0I3"/>
<dbReference type="EMBL" id="PQGA01000015">
    <property type="protein sequence ID" value="POR48168.1"/>
    <property type="molecule type" value="Genomic_DNA"/>
</dbReference>
<dbReference type="OrthoDB" id="361917at2"/>
<dbReference type="RefSeq" id="WP_103706455.1">
    <property type="nucleotide sequence ID" value="NZ_PQGA01000015.1"/>
</dbReference>
<keyword evidence="3" id="KW-1185">Reference proteome</keyword>
<dbReference type="Pfam" id="PF08972">
    <property type="entry name" value="DUF1902"/>
    <property type="match status" value="1"/>
</dbReference>
<organism evidence="2 3">
    <name type="scientific">Paraburkholderia eburnea</name>
    <dbReference type="NCBI Taxonomy" id="1189126"/>
    <lineage>
        <taxon>Bacteria</taxon>
        <taxon>Pseudomonadati</taxon>
        <taxon>Pseudomonadota</taxon>
        <taxon>Betaproteobacteria</taxon>
        <taxon>Burkholderiales</taxon>
        <taxon>Burkholderiaceae</taxon>
        <taxon>Paraburkholderia</taxon>
    </lineage>
</organism>
<proteinExistence type="predicted"/>
<evidence type="ECO:0000259" key="1">
    <source>
        <dbReference type="Pfam" id="PF08972"/>
    </source>
</evidence>
<gene>
    <name evidence="2" type="ORF">B0G62_11548</name>
</gene>
<accession>A0A2S4M0I3</accession>
<dbReference type="Proteomes" id="UP000237381">
    <property type="component" value="Unassembled WGS sequence"/>
</dbReference>
<protein>
    <submittedName>
        <fullName evidence="2">Uncharacterized protein DUF1902</fullName>
    </submittedName>
</protein>
<sequence>MKQVHVTAFWDAEASVWVAESEDVPGLITEAESMDALMKKLEILIPELLDENGYPDGDEVPFELNAKITGTAHRMAA</sequence>